<sequence>MCDKKQFTLENPFDLETNLKRPAEESDNDSDVNGSLRKKKVLDLGIFSEGFGWEINVYNEDLELNQLFHITEDVGKNFKFFRLAKERKSPIYFDEVHLDGNVNKVKVTPSRVSLEIAKILFQNNSNFNNLFGKLTQKNLVSVLITLDYLGYIPMIGLDGDSKEEKSDEIERDLFWSTLARKLSCFTWFNSENSKQSIKLRKDILQLSLKLQYGFRLLYELVQYQLMRDVIITFEGGEVIRDIFKKRSEIYGIKILNSISETLGAQWSPESSKVEEFLKGVTSQNDIFDAITNIWQPTLWYLSESKNVCQFSQGSYIVSGETTNFPIEFELYADQDSEGSSTTVNYSMETLPPSPDASLTSITSLGVFAYPKTRCTGFFNCFSARAKFYFEKIFLGEATFDLTTDGIKAFCPIISGGPNKTGLLVTCRVDEFVEKNKEELQNVLNESYNASSISESLRILQPSIYNMTKIDQITLGDLNVDLKIRFFPLRTFSIYLLYKKGLEHDTKFITNFAFSLQQDVAEWLGTYFTCLWVQISKQNETLLSRKRDSLLSLSLNSFNNQGDIGHGLQFRLSDVNTPNPSTRHPSSASSFSDSHDLLTLIENEGHNDVSHNLRRYNHNNASRICHGNEFRQKDIIRKDSNLVSSSLDDSYSENSKNTGSNCYINPMSPGISPFPLISAWFKGVGRTTDSWCIHNVLSEILSDDLIAKHFTDVLTFIQTCESWVDTESLLSIRQHFVHFLNNNKLDSMAGLLFDWIRHIPKSKEIEIED</sequence>
<protein>
    <submittedName>
        <fullName evidence="1">Uncharacterized protein</fullName>
    </submittedName>
</protein>
<dbReference type="EMBL" id="JAWDEY010000036">
    <property type="protein sequence ID" value="KAK6587695.1"/>
    <property type="molecule type" value="Genomic_DNA"/>
</dbReference>
<organism evidence="1 2">
    <name type="scientific">Cryptosporidium xiaoi</name>
    <dbReference type="NCBI Taxonomy" id="659607"/>
    <lineage>
        <taxon>Eukaryota</taxon>
        <taxon>Sar</taxon>
        <taxon>Alveolata</taxon>
        <taxon>Apicomplexa</taxon>
        <taxon>Conoidasida</taxon>
        <taxon>Coccidia</taxon>
        <taxon>Eucoccidiorida</taxon>
        <taxon>Eimeriorina</taxon>
        <taxon>Cryptosporidiidae</taxon>
        <taxon>Cryptosporidium</taxon>
    </lineage>
</organism>
<gene>
    <name evidence="1" type="ORF">RS030_81393</name>
</gene>
<comment type="caution">
    <text evidence="1">The sequence shown here is derived from an EMBL/GenBank/DDBJ whole genome shotgun (WGS) entry which is preliminary data.</text>
</comment>
<proteinExistence type="predicted"/>
<dbReference type="Proteomes" id="UP001311799">
    <property type="component" value="Unassembled WGS sequence"/>
</dbReference>
<evidence type="ECO:0000313" key="1">
    <source>
        <dbReference type="EMBL" id="KAK6587695.1"/>
    </source>
</evidence>
<dbReference type="AlphaFoldDB" id="A0AAV9XU16"/>
<accession>A0AAV9XU16</accession>
<name>A0AAV9XU16_9CRYT</name>
<keyword evidence="2" id="KW-1185">Reference proteome</keyword>
<reference evidence="1 2" key="1">
    <citation type="submission" date="2023-10" db="EMBL/GenBank/DDBJ databases">
        <title>Comparative genomics analysis reveals potential genetic determinants of host preference in Cryptosporidium xiaoi.</title>
        <authorList>
            <person name="Xiao L."/>
            <person name="Li J."/>
        </authorList>
    </citation>
    <scope>NUCLEOTIDE SEQUENCE [LARGE SCALE GENOMIC DNA]</scope>
    <source>
        <strain evidence="1 2">52996</strain>
    </source>
</reference>
<evidence type="ECO:0000313" key="2">
    <source>
        <dbReference type="Proteomes" id="UP001311799"/>
    </source>
</evidence>